<keyword evidence="1" id="KW-0732">Signal</keyword>
<reference evidence="2 3" key="1">
    <citation type="submission" date="2021-08" db="EMBL/GenBank/DDBJ databases">
        <title>Comparative Genomics Analysis of the Genus Qipengyuania Reveals Extensive Genetic Diversity and Metabolic Versatility, Including the Description of Fifteen Novel Species.</title>
        <authorList>
            <person name="Liu Y."/>
        </authorList>
    </citation>
    <scope>NUCLEOTIDE SEQUENCE [LARGE SCALE GENOMIC DNA]</scope>
    <source>
        <strain evidence="2 3">1XM2-8</strain>
    </source>
</reference>
<dbReference type="EMBL" id="CP081297">
    <property type="protein sequence ID" value="QZD87390.1"/>
    <property type="molecule type" value="Genomic_DNA"/>
</dbReference>
<organism evidence="2 3">
    <name type="scientific">Qipengyuania psychrotolerans</name>
    <dbReference type="NCBI Taxonomy" id="2867238"/>
    <lineage>
        <taxon>Bacteria</taxon>
        <taxon>Pseudomonadati</taxon>
        <taxon>Pseudomonadota</taxon>
        <taxon>Alphaproteobacteria</taxon>
        <taxon>Sphingomonadales</taxon>
        <taxon>Erythrobacteraceae</taxon>
        <taxon>Qipengyuania</taxon>
    </lineage>
</organism>
<dbReference type="Proteomes" id="UP000824280">
    <property type="component" value="Chromosome"/>
</dbReference>
<gene>
    <name evidence="2" type="ORF">K3166_01360</name>
</gene>
<feature type="chain" id="PRO_5045187645" evidence="1">
    <location>
        <begin position="26"/>
        <end position="49"/>
    </location>
</feature>
<sequence>MSKQLTFSAMTAVLTMALFAASADAGQFGPPKSGQFAGHAPLLDLNARF</sequence>
<evidence type="ECO:0000313" key="3">
    <source>
        <dbReference type="Proteomes" id="UP000824280"/>
    </source>
</evidence>
<dbReference type="RefSeq" id="WP_221422928.1">
    <property type="nucleotide sequence ID" value="NZ_CP081297.1"/>
</dbReference>
<name>A0ABX8ZEF8_9SPHN</name>
<accession>A0ABX8ZEF8</accession>
<proteinExistence type="predicted"/>
<evidence type="ECO:0000256" key="1">
    <source>
        <dbReference type="SAM" id="SignalP"/>
    </source>
</evidence>
<feature type="signal peptide" evidence="1">
    <location>
        <begin position="1"/>
        <end position="25"/>
    </location>
</feature>
<evidence type="ECO:0000313" key="2">
    <source>
        <dbReference type="EMBL" id="QZD87390.1"/>
    </source>
</evidence>
<protein>
    <submittedName>
        <fullName evidence="2">Uncharacterized protein</fullName>
    </submittedName>
</protein>
<keyword evidence="3" id="KW-1185">Reference proteome</keyword>